<evidence type="ECO:0000256" key="1">
    <source>
        <dbReference type="ARBA" id="ARBA00004123"/>
    </source>
</evidence>
<dbReference type="Pfam" id="PF13912">
    <property type="entry name" value="zf-C2H2_6"/>
    <property type="match status" value="1"/>
</dbReference>
<keyword evidence="4 7" id="KW-0863">Zinc-finger</keyword>
<keyword evidence="3" id="KW-0677">Repeat</keyword>
<evidence type="ECO:0000256" key="6">
    <source>
        <dbReference type="ARBA" id="ARBA00023242"/>
    </source>
</evidence>
<feature type="domain" description="C2H2-type" evidence="9">
    <location>
        <begin position="408"/>
        <end position="435"/>
    </location>
</feature>
<dbReference type="PANTHER" id="PTHR24379">
    <property type="entry name" value="KRAB AND ZINC FINGER DOMAIN-CONTAINING"/>
    <property type="match status" value="1"/>
</dbReference>
<dbReference type="Proteomes" id="UP000596742">
    <property type="component" value="Unassembled WGS sequence"/>
</dbReference>
<keyword evidence="2" id="KW-0479">Metal-binding</keyword>
<evidence type="ECO:0000256" key="7">
    <source>
        <dbReference type="PROSITE-ProRule" id="PRU00042"/>
    </source>
</evidence>
<comment type="caution">
    <text evidence="10">The sequence shown here is derived from an EMBL/GenBank/DDBJ whole genome shotgun (WGS) entry which is preliminary data.</text>
</comment>
<keyword evidence="6" id="KW-0539">Nucleus</keyword>
<feature type="domain" description="C2H2-type" evidence="9">
    <location>
        <begin position="465"/>
        <end position="494"/>
    </location>
</feature>
<dbReference type="InterPro" id="IPR013087">
    <property type="entry name" value="Znf_C2H2_type"/>
</dbReference>
<comment type="subcellular location">
    <subcellularLocation>
        <location evidence="1">Nucleus</location>
    </subcellularLocation>
</comment>
<feature type="domain" description="C2H2-type" evidence="9">
    <location>
        <begin position="196"/>
        <end position="218"/>
    </location>
</feature>
<keyword evidence="5" id="KW-0862">Zinc</keyword>
<feature type="domain" description="C2H2-type" evidence="9">
    <location>
        <begin position="168"/>
        <end position="195"/>
    </location>
</feature>
<dbReference type="GO" id="GO:0005634">
    <property type="term" value="C:nucleus"/>
    <property type="evidence" value="ECO:0007669"/>
    <property type="project" value="UniProtKB-SubCell"/>
</dbReference>
<accession>A0A8B6C2D6</accession>
<evidence type="ECO:0000259" key="9">
    <source>
        <dbReference type="PROSITE" id="PS50157"/>
    </source>
</evidence>
<feature type="domain" description="C2H2-type" evidence="9">
    <location>
        <begin position="352"/>
        <end position="379"/>
    </location>
</feature>
<sequence length="609" mass="71311">MRSLTPRTRQSIPALLHRRLFIMSSIEIRFNGGNESQKIFIPSSTGKKRIHLVFTKSTTEPPRNDKTIDKIETLIIGEKIWYSCKVCDARFTLLHSARNHVRMQHVVTKKFLCSLCGKGCITMKEYEKHMMVHAARPYQCEMCRRRFDTEEKLKIHFEGQHANRPRNFQCGNCHKLFLTMQHLKEHILIHSDEKNFTCEICYKSFFRETSYKLHKKTHLVGPFPCKICKKEFKYEKTLHTHIKFKHIDKTIIPDTTENMSELGDEITSEKLKENTYTATVENVTDVTDLVLITEEKNDEERRNEIDATDESKTKHDMIDEISKGESDELETQIVKVKEEKEEVLFRTRQTHFPCEECGKVFNRKDNLKNHMRLHSGAKPFVCTICNKSFRQAAHLYRHTKSHTGERNEVCTICGKAFFRSEHLRKHQLQHLPPDQKPSNFCELCGKNVINMRRHVKRIHEEGKSFFCSECKQKFRYEECYKNHIVHGQHVKESYMRRTCPICQNVFCKPAGVRRHLRNVHGQDGTLKPYTCSVCQKGFEDQQAFQKHVVKGHGLLGQVKRAMKPPKRPTPDESDSESSTENDSSDEEVIEEQMVVEEAVTDTFDVLEYI</sequence>
<dbReference type="AlphaFoldDB" id="A0A8B6C2D6"/>
<feature type="compositionally biased region" description="Acidic residues" evidence="8">
    <location>
        <begin position="571"/>
        <end position="593"/>
    </location>
</feature>
<dbReference type="EMBL" id="UYJE01001139">
    <property type="protein sequence ID" value="VDH99336.1"/>
    <property type="molecule type" value="Genomic_DNA"/>
</dbReference>
<feature type="domain" description="C2H2-type" evidence="9">
    <location>
        <begin position="138"/>
        <end position="166"/>
    </location>
</feature>
<feature type="domain" description="C2H2-type" evidence="9">
    <location>
        <begin position="82"/>
        <end position="110"/>
    </location>
</feature>
<feature type="domain" description="C2H2-type" evidence="9">
    <location>
        <begin position="497"/>
        <end position="525"/>
    </location>
</feature>
<dbReference type="GO" id="GO:0008270">
    <property type="term" value="F:zinc ion binding"/>
    <property type="evidence" value="ECO:0007669"/>
    <property type="project" value="UniProtKB-KW"/>
</dbReference>
<feature type="domain" description="C2H2-type" evidence="9">
    <location>
        <begin position="380"/>
        <end position="407"/>
    </location>
</feature>
<evidence type="ECO:0000256" key="3">
    <source>
        <dbReference type="ARBA" id="ARBA00022737"/>
    </source>
</evidence>
<dbReference type="PANTHER" id="PTHR24379:SF121">
    <property type="entry name" value="C2H2-TYPE DOMAIN-CONTAINING PROTEIN"/>
    <property type="match status" value="1"/>
</dbReference>
<dbReference type="InterPro" id="IPR036236">
    <property type="entry name" value="Znf_C2H2_sf"/>
</dbReference>
<keyword evidence="11" id="KW-1185">Reference proteome</keyword>
<evidence type="ECO:0000313" key="11">
    <source>
        <dbReference type="Proteomes" id="UP000596742"/>
    </source>
</evidence>
<gene>
    <name evidence="10" type="ORF">MGAL_10B085987</name>
</gene>
<evidence type="ECO:0000256" key="2">
    <source>
        <dbReference type="ARBA" id="ARBA00022723"/>
    </source>
</evidence>
<evidence type="ECO:0000256" key="5">
    <source>
        <dbReference type="ARBA" id="ARBA00022833"/>
    </source>
</evidence>
<dbReference type="Pfam" id="PF00096">
    <property type="entry name" value="zf-C2H2"/>
    <property type="match status" value="4"/>
</dbReference>
<dbReference type="FunFam" id="3.30.160.60:FF:000182">
    <property type="entry name" value="zinc finger protein 366"/>
    <property type="match status" value="1"/>
</dbReference>
<proteinExistence type="predicted"/>
<name>A0A8B6C2D6_MYTGA</name>
<evidence type="ECO:0000256" key="4">
    <source>
        <dbReference type="ARBA" id="ARBA00022771"/>
    </source>
</evidence>
<evidence type="ECO:0000256" key="8">
    <source>
        <dbReference type="SAM" id="MobiDB-lite"/>
    </source>
</evidence>
<feature type="domain" description="C2H2-type" evidence="9">
    <location>
        <begin position="223"/>
        <end position="251"/>
    </location>
</feature>
<dbReference type="FunFam" id="3.30.160.60:FF:000145">
    <property type="entry name" value="Zinc finger protein 574"/>
    <property type="match status" value="1"/>
</dbReference>
<protein>
    <recommendedName>
        <fullName evidence="9">C2H2-type domain-containing protein</fullName>
    </recommendedName>
</protein>
<dbReference type="SUPFAM" id="SSF57667">
    <property type="entry name" value="beta-beta-alpha zinc fingers"/>
    <property type="match status" value="6"/>
</dbReference>
<reference evidence="10" key="1">
    <citation type="submission" date="2018-11" db="EMBL/GenBank/DDBJ databases">
        <authorList>
            <person name="Alioto T."/>
            <person name="Alioto T."/>
        </authorList>
    </citation>
    <scope>NUCLEOTIDE SEQUENCE</scope>
</reference>
<dbReference type="Gene3D" id="3.30.160.60">
    <property type="entry name" value="Classic Zinc Finger"/>
    <property type="match status" value="7"/>
</dbReference>
<feature type="domain" description="C2H2-type" evidence="9">
    <location>
        <begin position="529"/>
        <end position="552"/>
    </location>
</feature>
<dbReference type="PROSITE" id="PS50157">
    <property type="entry name" value="ZINC_FINGER_C2H2_2"/>
    <property type="match status" value="12"/>
</dbReference>
<feature type="region of interest" description="Disordered" evidence="8">
    <location>
        <begin position="556"/>
        <end position="593"/>
    </location>
</feature>
<dbReference type="PROSITE" id="PS00028">
    <property type="entry name" value="ZINC_FINGER_C2H2_1"/>
    <property type="match status" value="11"/>
</dbReference>
<dbReference type="OrthoDB" id="6067618at2759"/>
<evidence type="ECO:0000313" key="10">
    <source>
        <dbReference type="EMBL" id="VDH99336.1"/>
    </source>
</evidence>
<feature type="domain" description="C2H2-type" evidence="9">
    <location>
        <begin position="111"/>
        <end position="138"/>
    </location>
</feature>
<dbReference type="SMART" id="SM00355">
    <property type="entry name" value="ZnF_C2H2"/>
    <property type="match status" value="13"/>
</dbReference>
<organism evidence="10 11">
    <name type="scientific">Mytilus galloprovincialis</name>
    <name type="common">Mediterranean mussel</name>
    <dbReference type="NCBI Taxonomy" id="29158"/>
    <lineage>
        <taxon>Eukaryota</taxon>
        <taxon>Metazoa</taxon>
        <taxon>Spiralia</taxon>
        <taxon>Lophotrochozoa</taxon>
        <taxon>Mollusca</taxon>
        <taxon>Bivalvia</taxon>
        <taxon>Autobranchia</taxon>
        <taxon>Pteriomorphia</taxon>
        <taxon>Mytilida</taxon>
        <taxon>Mytiloidea</taxon>
        <taxon>Mytilidae</taxon>
        <taxon>Mytilinae</taxon>
        <taxon>Mytilus</taxon>
    </lineage>
</organism>